<keyword evidence="1" id="KW-0963">Cytoplasm</keyword>
<dbReference type="InterPro" id="IPR020579">
    <property type="entry name" value="Exonuc_VII_lsu_C"/>
</dbReference>
<dbReference type="GO" id="GO:0005737">
    <property type="term" value="C:cytoplasm"/>
    <property type="evidence" value="ECO:0007669"/>
    <property type="project" value="UniProtKB-SubCell"/>
</dbReference>
<protein>
    <recommendedName>
        <fullName evidence="1">Exodeoxyribonuclease 7 large subunit</fullName>
        <ecNumber evidence="1">3.1.11.6</ecNumber>
    </recommendedName>
    <alternativeName>
        <fullName evidence="1">Exodeoxyribonuclease VII large subunit</fullName>
        <shortName evidence="1">Exonuclease VII large subunit</shortName>
    </alternativeName>
</protein>
<dbReference type="EC" id="3.1.11.6" evidence="1"/>
<dbReference type="InterPro" id="IPR003753">
    <property type="entry name" value="Exonuc_VII_L"/>
</dbReference>
<sequence length="443" mass="49317">MSSQLPILTVSQLNRQVKGFLENEIGLVHVEGEISNVSKPSSGHYYFTLKDSTAQIRCAFFKNRHSGSVLRNFNDGQQVVASGKLSLYEARGEYQLIVEEIVEAGMGVLYQRFEELKIKLANEGLFNPERKKPLPRIPDTIGIITSPTGAAIQDILSTLARRFPIAKIIIYPSEVQGQTAPQQLIKALKLANDHNRCQVLILARGGGSIEDLWAFNDEYLARQIAISSIPVVSGIGHETDFTIADFVADYRAETPTAAAAAVTPSRSELFNILDTAISRLHDAIIRLVKGLRLKLNHLMDKIASPRHAISTYWQTVDYLERQLISAITQFINLKINKVNLFSTQLQANNPKTQIERTKTQLRQLIMQLTQEIHIKVNQLKNQLSTNLSTLHAVSPLATLDRGYAIVSKNQKILFTAQQAQIGDTIDIRLAQGSLACEVTQIKD</sequence>
<comment type="subunit">
    <text evidence="1">Heterooligomer composed of large and small subunits.</text>
</comment>
<accession>A0A2S6F1P8</accession>
<dbReference type="GO" id="GO:0009318">
    <property type="term" value="C:exodeoxyribonuclease VII complex"/>
    <property type="evidence" value="ECO:0007669"/>
    <property type="project" value="UniProtKB-UniRule"/>
</dbReference>
<dbReference type="AlphaFoldDB" id="A0A2S6F1P8"/>
<comment type="similarity">
    <text evidence="1 2">Belongs to the XseA family.</text>
</comment>
<keyword evidence="1 2" id="KW-0378">Hydrolase</keyword>
<dbReference type="InterPro" id="IPR025824">
    <property type="entry name" value="OB-fold_nuc-bd_dom"/>
</dbReference>
<proteinExistence type="inferred from homology"/>
<dbReference type="GO" id="GO:0003676">
    <property type="term" value="F:nucleic acid binding"/>
    <property type="evidence" value="ECO:0007669"/>
    <property type="project" value="InterPro"/>
</dbReference>
<dbReference type="GO" id="GO:0008855">
    <property type="term" value="F:exodeoxyribonuclease VII activity"/>
    <property type="evidence" value="ECO:0007669"/>
    <property type="project" value="UniProtKB-UniRule"/>
</dbReference>
<keyword evidence="1 2" id="KW-0269">Exonuclease</keyword>
<name>A0A2S6F1P8_LEGPN</name>
<evidence type="ECO:0000256" key="2">
    <source>
        <dbReference type="RuleBase" id="RU004355"/>
    </source>
</evidence>
<dbReference type="EMBL" id="PQWY01000010">
    <property type="protein sequence ID" value="PPK31358.1"/>
    <property type="molecule type" value="Genomic_DNA"/>
</dbReference>
<dbReference type="Pfam" id="PF02601">
    <property type="entry name" value="Exonuc_VII_L"/>
    <property type="match status" value="1"/>
</dbReference>
<dbReference type="HAMAP" id="MF_00378">
    <property type="entry name" value="Exonuc_7_L"/>
    <property type="match status" value="1"/>
</dbReference>
<dbReference type="PANTHER" id="PTHR30008:SF0">
    <property type="entry name" value="EXODEOXYRIBONUCLEASE 7 LARGE SUBUNIT"/>
    <property type="match status" value="1"/>
</dbReference>
<dbReference type="InterPro" id="IPR012340">
    <property type="entry name" value="NA-bd_OB-fold"/>
</dbReference>
<evidence type="ECO:0000313" key="4">
    <source>
        <dbReference type="Proteomes" id="UP000239239"/>
    </source>
</evidence>
<dbReference type="RefSeq" id="WP_028377923.1">
    <property type="nucleotide sequence ID" value="NZ_JADRPP010000003.1"/>
</dbReference>
<comment type="caution">
    <text evidence="3">The sequence shown here is derived from an EMBL/GenBank/DDBJ whole genome shotgun (WGS) entry which is preliminary data.</text>
</comment>
<comment type="function">
    <text evidence="1">Bidirectionally degrades single-stranded DNA into large acid-insoluble oligonucleotides, which are then degraded further into small acid-soluble oligonucleotides.</text>
</comment>
<organism evidence="3 4">
    <name type="scientific">Legionella pneumophila</name>
    <dbReference type="NCBI Taxonomy" id="446"/>
    <lineage>
        <taxon>Bacteria</taxon>
        <taxon>Pseudomonadati</taxon>
        <taxon>Pseudomonadota</taxon>
        <taxon>Gammaproteobacteria</taxon>
        <taxon>Legionellales</taxon>
        <taxon>Legionellaceae</taxon>
        <taxon>Legionella</taxon>
    </lineage>
</organism>
<dbReference type="Gene3D" id="2.40.50.140">
    <property type="entry name" value="Nucleic acid-binding proteins"/>
    <property type="match status" value="1"/>
</dbReference>
<reference evidence="3 4" key="1">
    <citation type="submission" date="2018-02" db="EMBL/GenBank/DDBJ databases">
        <title>Draft genome sequences of four Legionella pneumophila clinical strains isolated in Ontario.</title>
        <authorList>
            <person name="Fortuna A."/>
            <person name="Ramnarine R."/>
            <person name="Li A."/>
            <person name="Frantz C."/>
            <person name="Mallo G."/>
        </authorList>
    </citation>
    <scope>NUCLEOTIDE SEQUENCE [LARGE SCALE GENOMIC DNA]</scope>
    <source>
        <strain evidence="3 4">LG61</strain>
    </source>
</reference>
<gene>
    <name evidence="1" type="primary">xseA</name>
    <name evidence="3" type="ORF">C3928_04800</name>
</gene>
<evidence type="ECO:0000256" key="1">
    <source>
        <dbReference type="HAMAP-Rule" id="MF_00378"/>
    </source>
</evidence>
<dbReference type="PANTHER" id="PTHR30008">
    <property type="entry name" value="EXODEOXYRIBONUCLEASE 7 LARGE SUBUNIT"/>
    <property type="match status" value="1"/>
</dbReference>
<dbReference type="Proteomes" id="UP000239239">
    <property type="component" value="Unassembled WGS sequence"/>
</dbReference>
<dbReference type="OrthoDB" id="9802795at2"/>
<dbReference type="Pfam" id="PF13742">
    <property type="entry name" value="tRNA_anti_2"/>
    <property type="match status" value="1"/>
</dbReference>
<dbReference type="NCBIfam" id="TIGR00237">
    <property type="entry name" value="xseA"/>
    <property type="match status" value="1"/>
</dbReference>
<dbReference type="GO" id="GO:0006308">
    <property type="term" value="P:DNA catabolic process"/>
    <property type="evidence" value="ECO:0007669"/>
    <property type="project" value="UniProtKB-UniRule"/>
</dbReference>
<comment type="catalytic activity">
    <reaction evidence="1 2">
        <text>Exonucleolytic cleavage in either 5'- to 3'- or 3'- to 5'-direction to yield nucleoside 5'-phosphates.</text>
        <dbReference type="EC" id="3.1.11.6"/>
    </reaction>
</comment>
<evidence type="ECO:0000313" key="3">
    <source>
        <dbReference type="EMBL" id="PPK31358.1"/>
    </source>
</evidence>
<comment type="subcellular location">
    <subcellularLocation>
        <location evidence="1 2">Cytoplasm</location>
    </subcellularLocation>
</comment>
<keyword evidence="1 2" id="KW-0540">Nuclease</keyword>
<dbReference type="CDD" id="cd04489">
    <property type="entry name" value="ExoVII_LU_OBF"/>
    <property type="match status" value="1"/>
</dbReference>